<dbReference type="SUPFAM" id="SSF52172">
    <property type="entry name" value="CheY-like"/>
    <property type="match status" value="1"/>
</dbReference>
<evidence type="ECO:0000256" key="7">
    <source>
        <dbReference type="ARBA" id="ARBA00022692"/>
    </source>
</evidence>
<dbReference type="Pfam" id="PF02518">
    <property type="entry name" value="HATPase_c"/>
    <property type="match status" value="1"/>
</dbReference>
<evidence type="ECO:0000256" key="11">
    <source>
        <dbReference type="ARBA" id="ARBA00022989"/>
    </source>
</evidence>
<dbReference type="eggNOG" id="COG2202">
    <property type="taxonomic scope" value="Bacteria"/>
</dbReference>
<dbReference type="Pfam" id="PF08448">
    <property type="entry name" value="PAS_4"/>
    <property type="match status" value="1"/>
</dbReference>
<dbReference type="PROSITE" id="PS50113">
    <property type="entry name" value="PAC"/>
    <property type="match status" value="2"/>
</dbReference>
<dbReference type="SMART" id="SM00448">
    <property type="entry name" value="REC"/>
    <property type="match status" value="1"/>
</dbReference>
<evidence type="ECO:0000256" key="8">
    <source>
        <dbReference type="ARBA" id="ARBA00022741"/>
    </source>
</evidence>
<dbReference type="InterPro" id="IPR000700">
    <property type="entry name" value="PAS-assoc_C"/>
</dbReference>
<dbReference type="PRINTS" id="PR00344">
    <property type="entry name" value="BCTRLSENSOR"/>
</dbReference>
<dbReference type="FunFam" id="3.30.565.10:FF:000010">
    <property type="entry name" value="Sensor histidine kinase RcsC"/>
    <property type="match status" value="1"/>
</dbReference>
<evidence type="ECO:0000256" key="6">
    <source>
        <dbReference type="ARBA" id="ARBA00022679"/>
    </source>
</evidence>
<dbReference type="SMART" id="SM00086">
    <property type="entry name" value="PAC"/>
    <property type="match status" value="2"/>
</dbReference>
<dbReference type="EC" id="2.7.13.3" evidence="4"/>
<dbReference type="eggNOG" id="COG2205">
    <property type="taxonomic scope" value="Bacteria"/>
</dbReference>
<dbReference type="SUPFAM" id="SSF55874">
    <property type="entry name" value="ATPase domain of HSP90 chaperone/DNA topoisomerase II/histidine kinase"/>
    <property type="match status" value="1"/>
</dbReference>
<dbReference type="Gene3D" id="3.30.450.20">
    <property type="entry name" value="PAS domain"/>
    <property type="match status" value="3"/>
</dbReference>
<dbReference type="eggNOG" id="COG2203">
    <property type="taxonomic scope" value="Bacteria"/>
</dbReference>
<dbReference type="Gene3D" id="3.30.565.10">
    <property type="entry name" value="Histidine kinase-like ATPase, C-terminal domain"/>
    <property type="match status" value="1"/>
</dbReference>
<evidence type="ECO:0000256" key="3">
    <source>
        <dbReference type="ARBA" id="ARBA00006402"/>
    </source>
</evidence>
<dbReference type="InterPro" id="IPR036890">
    <property type="entry name" value="HATPase_C_sf"/>
</dbReference>
<keyword evidence="13" id="KW-0472">Membrane</keyword>
<dbReference type="InterPro" id="IPR003661">
    <property type="entry name" value="HisK_dim/P_dom"/>
</dbReference>
<dbReference type="HOGENOM" id="CLU_245328_0_0_3"/>
<dbReference type="InterPro" id="IPR001610">
    <property type="entry name" value="PAC"/>
</dbReference>
<evidence type="ECO:0000259" key="20">
    <source>
        <dbReference type="PROSITE" id="PS50113"/>
    </source>
</evidence>
<dbReference type="FunFam" id="1.10.287.130:FF:000004">
    <property type="entry name" value="Ethylene receptor 1"/>
    <property type="match status" value="1"/>
</dbReference>
<dbReference type="Gene3D" id="3.40.50.2300">
    <property type="match status" value="1"/>
</dbReference>
<evidence type="ECO:0000256" key="1">
    <source>
        <dbReference type="ARBA" id="ARBA00000085"/>
    </source>
</evidence>
<dbReference type="SMART" id="SM00091">
    <property type="entry name" value="PAS"/>
    <property type="match status" value="3"/>
</dbReference>
<evidence type="ECO:0000256" key="9">
    <source>
        <dbReference type="ARBA" id="ARBA00022777"/>
    </source>
</evidence>
<dbReference type="InterPro" id="IPR003594">
    <property type="entry name" value="HATPase_dom"/>
</dbReference>
<evidence type="ECO:0000256" key="13">
    <source>
        <dbReference type="ARBA" id="ARBA00023136"/>
    </source>
</evidence>
<dbReference type="InterPro" id="IPR000014">
    <property type="entry name" value="PAS"/>
</dbReference>
<dbReference type="EMBL" id="CP000828">
    <property type="protein sequence ID" value="ABW25156.1"/>
    <property type="molecule type" value="Genomic_DNA"/>
</dbReference>
<evidence type="ECO:0000256" key="14">
    <source>
        <dbReference type="ARBA" id="ARBA00074306"/>
    </source>
</evidence>
<organism evidence="21 22">
    <name type="scientific">Acaryochloris marina (strain MBIC 11017)</name>
    <dbReference type="NCBI Taxonomy" id="329726"/>
    <lineage>
        <taxon>Bacteria</taxon>
        <taxon>Bacillati</taxon>
        <taxon>Cyanobacteriota</taxon>
        <taxon>Cyanophyceae</taxon>
        <taxon>Acaryochloridales</taxon>
        <taxon>Acaryochloridaceae</taxon>
        <taxon>Acaryochloris</taxon>
    </lineage>
</organism>
<dbReference type="GO" id="GO:0000155">
    <property type="term" value="F:phosphorelay sensor kinase activity"/>
    <property type="evidence" value="ECO:0007669"/>
    <property type="project" value="InterPro"/>
</dbReference>
<evidence type="ECO:0000313" key="21">
    <source>
        <dbReference type="EMBL" id="ABW25156.1"/>
    </source>
</evidence>
<evidence type="ECO:0000256" key="12">
    <source>
        <dbReference type="ARBA" id="ARBA00023012"/>
    </source>
</evidence>
<dbReference type="KEGG" id="amr:AM1_0068"/>
<evidence type="ECO:0000313" key="22">
    <source>
        <dbReference type="Proteomes" id="UP000000268"/>
    </source>
</evidence>
<dbReference type="RefSeq" id="WP_012160777.1">
    <property type="nucleotide sequence ID" value="NC_009925.1"/>
</dbReference>
<dbReference type="InterPro" id="IPR005467">
    <property type="entry name" value="His_kinase_dom"/>
</dbReference>
<dbReference type="Gene3D" id="1.10.287.130">
    <property type="match status" value="1"/>
</dbReference>
<comment type="subcellular location">
    <subcellularLocation>
        <location evidence="2">Membrane</location>
    </subcellularLocation>
</comment>
<dbReference type="SMART" id="SM00387">
    <property type="entry name" value="HATPase_c"/>
    <property type="match status" value="1"/>
</dbReference>
<dbReference type="SMART" id="SM00065">
    <property type="entry name" value="GAF"/>
    <property type="match status" value="3"/>
</dbReference>
<feature type="modified residue" description="4-aspartylphosphate" evidence="15">
    <location>
        <position position="1412"/>
    </location>
</feature>
<dbReference type="InterPro" id="IPR035965">
    <property type="entry name" value="PAS-like_dom_sf"/>
</dbReference>
<dbReference type="Pfam" id="PF00512">
    <property type="entry name" value="HisKA"/>
    <property type="match status" value="1"/>
</dbReference>
<evidence type="ECO:0000259" key="19">
    <source>
        <dbReference type="PROSITE" id="PS50112"/>
    </source>
</evidence>
<feature type="coiled-coil region" evidence="16">
    <location>
        <begin position="730"/>
        <end position="774"/>
    </location>
</feature>
<keyword evidence="9 21" id="KW-0418">Kinase</keyword>
<dbReference type="CDD" id="cd16922">
    <property type="entry name" value="HATPase_EvgS-ArcB-TorS-like"/>
    <property type="match status" value="1"/>
</dbReference>
<dbReference type="InterPro" id="IPR013656">
    <property type="entry name" value="PAS_4"/>
</dbReference>
<feature type="domain" description="PAC" evidence="20">
    <location>
        <begin position="350"/>
        <end position="406"/>
    </location>
</feature>
<comment type="catalytic activity">
    <reaction evidence="1">
        <text>ATP + protein L-histidine = ADP + protein N-phospho-L-histidine.</text>
        <dbReference type="EC" id="2.7.13.3"/>
    </reaction>
</comment>
<accession>B0C544</accession>
<dbReference type="SUPFAM" id="SSF55781">
    <property type="entry name" value="GAF domain-like"/>
    <property type="match status" value="3"/>
</dbReference>
<feature type="domain" description="PAC" evidence="20">
    <location>
        <begin position="830"/>
        <end position="882"/>
    </location>
</feature>
<keyword evidence="10" id="KW-0067">ATP-binding</keyword>
<evidence type="ECO:0000256" key="2">
    <source>
        <dbReference type="ARBA" id="ARBA00004370"/>
    </source>
</evidence>
<keyword evidence="7" id="KW-0812">Transmembrane</keyword>
<dbReference type="Proteomes" id="UP000000268">
    <property type="component" value="Chromosome"/>
</dbReference>
<dbReference type="InterPro" id="IPR003018">
    <property type="entry name" value="GAF"/>
</dbReference>
<proteinExistence type="inferred from homology"/>
<dbReference type="PROSITE" id="PS50110">
    <property type="entry name" value="RESPONSE_REGULATORY"/>
    <property type="match status" value="1"/>
</dbReference>
<dbReference type="InterPro" id="IPR029016">
    <property type="entry name" value="GAF-like_dom_sf"/>
</dbReference>
<dbReference type="NCBIfam" id="TIGR00229">
    <property type="entry name" value="sensory_box"/>
    <property type="match status" value="2"/>
</dbReference>
<feature type="domain" description="PAS" evidence="19">
    <location>
        <begin position="760"/>
        <end position="827"/>
    </location>
</feature>
<dbReference type="InterPro" id="IPR001789">
    <property type="entry name" value="Sig_transdc_resp-reg_receiver"/>
</dbReference>
<dbReference type="InterPro" id="IPR011006">
    <property type="entry name" value="CheY-like_superfamily"/>
</dbReference>
<evidence type="ECO:0000259" key="18">
    <source>
        <dbReference type="PROSITE" id="PS50110"/>
    </source>
</evidence>
<dbReference type="eggNOG" id="COG3437">
    <property type="taxonomic scope" value="Bacteria"/>
</dbReference>
<keyword evidence="12" id="KW-0902">Two-component regulatory system</keyword>
<evidence type="ECO:0000256" key="15">
    <source>
        <dbReference type="PROSITE-ProRule" id="PRU00169"/>
    </source>
</evidence>
<dbReference type="CDD" id="cd00082">
    <property type="entry name" value="HisKA"/>
    <property type="match status" value="1"/>
</dbReference>
<keyword evidence="16" id="KW-0175">Coiled coil</keyword>
<dbReference type="SUPFAM" id="SSF47384">
    <property type="entry name" value="Homodimeric domain of signal transducing histidine kinase"/>
    <property type="match status" value="1"/>
</dbReference>
<dbReference type="Pfam" id="PF00072">
    <property type="entry name" value="Response_reg"/>
    <property type="match status" value="1"/>
</dbReference>
<keyword evidence="8" id="KW-0547">Nucleotide-binding</keyword>
<comment type="similarity">
    <text evidence="3">In the N-terminal section; belongs to the phytochrome family.</text>
</comment>
<gene>
    <name evidence="21" type="ordered locus">AM1_0068</name>
</gene>
<dbReference type="SMART" id="SM00388">
    <property type="entry name" value="HisKA"/>
    <property type="match status" value="1"/>
</dbReference>
<sequence>MAIRSVNSSTTSSVTPAELTLFNRLTTPVWIFDIEQMRMWWANTAALELWNAESLEELLNRDWSDYSEATEIRLQSYLNKFRQGDSVTEQWTFYPKGGAAVSVRCIFSGITIESGRLAMLSEGISDALEQVDVDSLCSLEALRHTTVMISLYDLEGHAILQNPAALQCYGDEVRLGSEQTFNRRFKDPNLAHQALSAVKAEEVFSVEVQVQTLQGMEWHGIDVRGTQNPRTGELAILVNEHNISDRKRAEIALNQLLRQEQQRTFEQLQQTQTDLHESQRLLQLILDTIPQSIFWKDRQSTYLGCNLAFAKDAGLSAPHQIVGLTDYDLPWLKEEADWYRQCDRKIMETVEPEDRIVETQIQADGRQIWVETSKLPLLNSEQEVVGILGLYEDITEREQSKEALQLVLEGTATKVGEAFFRTCTRALADTLNVRYAMITELVGIAKDRVHTLAFWQGDTFGENFEYPLEDTPCKDVIAGEACIYKDSVQQHFPNDADLVTLEAESYFGIPILNPSGQILGHIAVIDTAPLKDISQFEMILQIFAARAAAEIERQQAQQALERQLYHANLLGQITRDIRQSLDAQKILDTAVRHIGKIFKVSRCHIHTYTRNPTPRLKVVAEYLAADMPSLLGQDIPVLNTPYIQQLLSVDQALPSTHVATDTTLHELRPLLTEAGLLSILSIRTSYLDEANGVIVLSQCDRTRDWTAEEISLLETVAGQVGIALAQANLLDREKHQRQQLILHYQQLQQEIKERQQAEQELELAKYSLDKAKDSIYLLDSTGKFLYANDRACHQLEYSPTEILTKRFGDIAPWITPQKLKLLLKEIKDNQSITLEGVHRTKSGQIIPVEITSTYFQFQGEDRFSAVSRDITERKQAALALERQIQRETLLRKLTADIRQSLDTQKIFTTAVQMIGEVFNVSRCHIHSYTLGPVEEFPIVAEYLQPGCDSMWGTTIQAYQLAHIQQMLSQEKALLTPNVYTDPLIYPSLENRSIQLKSILAVRTSYQGQPNGAIVLQHCQKNLNRQGFLQLPIAEQNDMLRRWTADEVELIEALANQVGIALAHAKLLEQEKQQSHKLSEQNHELLVAKREAEFANQAKSEFLANMSHELRTPLNGILGYAQILQRSASLSPKDHKGIQVMHQCGQHLLTLIEDLLDLSKIEAQRMELHPDSFHFHEFLTGISELCTIKAQQKGLELITQFASNLPQGIYADEQRLRQILLNILGNAVKFTDSGNVTFKVAIAPDPLPPISQKDDLPHGETIQSIVFQVSDTGIGIVAQELSKIFLPFEQAGHPDRYHQGTGLGLAISHNLTAMMGGKLSVISQPNEGSVFSFTLALPVVQPDTLTSAFETYENITGYCGQPRTILIIDDHLDTCAGMIELLNDLGFKTLTAIDGQAGIKVALDNPPDLVISDLMMPHMDGCALTEALRQQPSTADIPVIMSSASAYGPDQSRSLAAGCNDFIAKPLQMSELIQKLQHHLNLKWVTTDNVPKNELSTKSPISPSKEPKVVCPPPVALEKLLTMANKGSVFEIIDEISNIQAAHSQYKGFCQKIMDWAEKFEITKIQDFLHHKLNRI</sequence>
<keyword evidence="11" id="KW-1133">Transmembrane helix</keyword>
<keyword evidence="6" id="KW-0808">Transferase</keyword>
<dbReference type="Pfam" id="PF01590">
    <property type="entry name" value="GAF"/>
    <property type="match status" value="3"/>
</dbReference>
<dbReference type="OrthoDB" id="523209at2"/>
<dbReference type="SUPFAM" id="SSF55785">
    <property type="entry name" value="PYP-like sensor domain (PAS domain)"/>
    <property type="match status" value="3"/>
</dbReference>
<dbReference type="GO" id="GO:0005524">
    <property type="term" value="F:ATP binding"/>
    <property type="evidence" value="ECO:0007669"/>
    <property type="project" value="UniProtKB-KW"/>
</dbReference>
<dbReference type="InterPro" id="IPR004358">
    <property type="entry name" value="Sig_transdc_His_kin-like_C"/>
</dbReference>
<reference evidence="21 22" key="1">
    <citation type="journal article" date="2008" name="Proc. Natl. Acad. Sci. U.S.A.">
        <title>Niche adaptation and genome expansion in the chlorophyll d-producing cyanobacterium Acaryochloris marina.</title>
        <authorList>
            <person name="Swingley W.D."/>
            <person name="Chen M."/>
            <person name="Cheung P.C."/>
            <person name="Conrad A.L."/>
            <person name="Dejesa L.C."/>
            <person name="Hao J."/>
            <person name="Honchak B.M."/>
            <person name="Karbach L.E."/>
            <person name="Kurdoglu A."/>
            <person name="Lahiri S."/>
            <person name="Mastrian S.D."/>
            <person name="Miyashita H."/>
            <person name="Page L."/>
            <person name="Ramakrishna P."/>
            <person name="Satoh S."/>
            <person name="Sattley W.M."/>
            <person name="Shimada Y."/>
            <person name="Taylor H.L."/>
            <person name="Tomo T."/>
            <person name="Tsuchiya T."/>
            <person name="Wang Z.T."/>
            <person name="Raymond J."/>
            <person name="Mimuro M."/>
            <person name="Blankenship R.E."/>
            <person name="Touchman J.W."/>
        </authorList>
    </citation>
    <scope>NUCLEOTIDE SEQUENCE [LARGE SCALE GENOMIC DNA]</scope>
    <source>
        <strain evidence="22">MBIC 11017</strain>
    </source>
</reference>
<dbReference type="CDD" id="cd00130">
    <property type="entry name" value="PAS"/>
    <property type="match status" value="2"/>
</dbReference>
<evidence type="ECO:0000256" key="16">
    <source>
        <dbReference type="SAM" id="Coils"/>
    </source>
</evidence>
<dbReference type="Gene3D" id="3.30.450.40">
    <property type="match status" value="3"/>
</dbReference>
<dbReference type="InterPro" id="IPR036097">
    <property type="entry name" value="HisK_dim/P_sf"/>
</dbReference>
<dbReference type="PANTHER" id="PTHR45339">
    <property type="entry name" value="HYBRID SIGNAL TRANSDUCTION HISTIDINE KINASE J"/>
    <property type="match status" value="1"/>
</dbReference>
<evidence type="ECO:0000259" key="17">
    <source>
        <dbReference type="PROSITE" id="PS50109"/>
    </source>
</evidence>
<name>B0C544_ACAM1</name>
<dbReference type="GO" id="GO:0016020">
    <property type="term" value="C:membrane"/>
    <property type="evidence" value="ECO:0007669"/>
    <property type="project" value="UniProtKB-SubCell"/>
</dbReference>
<dbReference type="PROSITE" id="PS50112">
    <property type="entry name" value="PAS"/>
    <property type="match status" value="1"/>
</dbReference>
<evidence type="ECO:0000256" key="5">
    <source>
        <dbReference type="ARBA" id="ARBA00022553"/>
    </source>
</evidence>
<keyword evidence="22" id="KW-1185">Reference proteome</keyword>
<evidence type="ECO:0000256" key="10">
    <source>
        <dbReference type="ARBA" id="ARBA00022840"/>
    </source>
</evidence>
<keyword evidence="5 15" id="KW-0597">Phosphoprotein</keyword>
<protein>
    <recommendedName>
        <fullName evidence="14">Circadian input-output histidine kinase CikA</fullName>
        <ecNumber evidence="4">2.7.13.3</ecNumber>
    </recommendedName>
</protein>
<dbReference type="Pfam" id="PF13426">
    <property type="entry name" value="PAS_9"/>
    <property type="match status" value="2"/>
</dbReference>
<dbReference type="STRING" id="329726.AM1_0068"/>
<evidence type="ECO:0000256" key="4">
    <source>
        <dbReference type="ARBA" id="ARBA00012438"/>
    </source>
</evidence>
<dbReference type="PANTHER" id="PTHR45339:SF1">
    <property type="entry name" value="HYBRID SIGNAL TRANSDUCTION HISTIDINE KINASE J"/>
    <property type="match status" value="1"/>
</dbReference>
<dbReference type="PROSITE" id="PS50109">
    <property type="entry name" value="HIS_KIN"/>
    <property type="match status" value="1"/>
</dbReference>
<feature type="domain" description="Response regulatory" evidence="18">
    <location>
        <begin position="1363"/>
        <end position="1479"/>
    </location>
</feature>
<feature type="domain" description="Histidine kinase" evidence="17">
    <location>
        <begin position="1104"/>
        <end position="1338"/>
    </location>
</feature>